<name>A0ABQ1MUU4_9SPHI</name>
<evidence type="ECO:0000256" key="3">
    <source>
        <dbReference type="ARBA" id="ARBA00022692"/>
    </source>
</evidence>
<feature type="transmembrane region" description="Helical" evidence="6">
    <location>
        <begin position="37"/>
        <end position="54"/>
    </location>
</feature>
<keyword evidence="2" id="KW-1003">Cell membrane</keyword>
<feature type="transmembrane region" description="Helical" evidence="6">
    <location>
        <begin position="129"/>
        <end position="150"/>
    </location>
</feature>
<feature type="transmembrane region" description="Helical" evidence="6">
    <location>
        <begin position="85"/>
        <end position="109"/>
    </location>
</feature>
<gene>
    <name evidence="7" type="ORF">GCM10011386_44490</name>
</gene>
<accession>A0ABQ1MUU4</accession>
<dbReference type="PANTHER" id="PTHR32196:SF69">
    <property type="entry name" value="BRANCHED-CHAIN AMINO ACID TRANSPORT SYSTEM, PERMEASE PROTEIN"/>
    <property type="match status" value="1"/>
</dbReference>
<sequence>MDFYLAAIIQAMCFGPLVIGLFLSMKIFNIPDITTDGSYTLGAVIMAVGLSNGYPVMVTFFLAMAGGALAGSCTALIHTRLRIHALLAGILMMTALYSVNLVLLGRSNVPLLGYVDLFKTFSVFAGADYNTLAILLIILMVLLATMSYLLRSDFGIAMRATGDSELMIRAQGVNTSRMKGYGLAIANALVAASGALMAQFQGFADINMGIGIVISGLGAVIIGDTVINFLKISAVSIMLICVLFGVIVFQLILATALGVGVDANLLKLTTSLLVLFIVALPRVGSALQLSKRS</sequence>
<reference evidence="8" key="1">
    <citation type="journal article" date="2019" name="Int. J. Syst. Evol. Microbiol.">
        <title>The Global Catalogue of Microorganisms (GCM) 10K type strain sequencing project: providing services to taxonomists for standard genome sequencing and annotation.</title>
        <authorList>
            <consortium name="The Broad Institute Genomics Platform"/>
            <consortium name="The Broad Institute Genome Sequencing Center for Infectious Disease"/>
            <person name="Wu L."/>
            <person name="Ma J."/>
        </authorList>
    </citation>
    <scope>NUCLEOTIDE SEQUENCE [LARGE SCALE GENOMIC DNA]</scope>
    <source>
        <strain evidence="8">CGMCC 1.15342</strain>
    </source>
</reference>
<keyword evidence="5 6" id="KW-0472">Membrane</keyword>
<dbReference type="PANTHER" id="PTHR32196">
    <property type="entry name" value="ABC TRANSPORTER PERMEASE PROTEIN YPHD-RELATED-RELATED"/>
    <property type="match status" value="1"/>
</dbReference>
<evidence type="ECO:0000256" key="4">
    <source>
        <dbReference type="ARBA" id="ARBA00022989"/>
    </source>
</evidence>
<dbReference type="InterPro" id="IPR001851">
    <property type="entry name" value="ABC_transp_permease"/>
</dbReference>
<dbReference type="CDD" id="cd06574">
    <property type="entry name" value="TM_PBP1_branched-chain-AA_like"/>
    <property type="match status" value="1"/>
</dbReference>
<feature type="transmembrane region" description="Helical" evidence="6">
    <location>
        <begin position="237"/>
        <end position="259"/>
    </location>
</feature>
<evidence type="ECO:0000313" key="7">
    <source>
        <dbReference type="EMBL" id="GGC47464.1"/>
    </source>
</evidence>
<organism evidence="7 8">
    <name type="scientific">Parapedobacter defluvii</name>
    <dbReference type="NCBI Taxonomy" id="2045106"/>
    <lineage>
        <taxon>Bacteria</taxon>
        <taxon>Pseudomonadati</taxon>
        <taxon>Bacteroidota</taxon>
        <taxon>Sphingobacteriia</taxon>
        <taxon>Sphingobacteriales</taxon>
        <taxon>Sphingobacteriaceae</taxon>
        <taxon>Parapedobacter</taxon>
    </lineage>
</organism>
<feature type="transmembrane region" description="Helical" evidence="6">
    <location>
        <begin position="6"/>
        <end position="25"/>
    </location>
</feature>
<proteinExistence type="predicted"/>
<comment type="caution">
    <text evidence="7">The sequence shown here is derived from an EMBL/GenBank/DDBJ whole genome shotgun (WGS) entry which is preliminary data.</text>
</comment>
<keyword evidence="8" id="KW-1185">Reference proteome</keyword>
<keyword evidence="4 6" id="KW-1133">Transmembrane helix</keyword>
<comment type="subcellular location">
    <subcellularLocation>
        <location evidence="1">Cell membrane</location>
        <topology evidence="1">Multi-pass membrane protein</topology>
    </subcellularLocation>
</comment>
<evidence type="ECO:0000256" key="5">
    <source>
        <dbReference type="ARBA" id="ARBA00023136"/>
    </source>
</evidence>
<evidence type="ECO:0000256" key="2">
    <source>
        <dbReference type="ARBA" id="ARBA00022475"/>
    </source>
</evidence>
<feature type="transmembrane region" description="Helical" evidence="6">
    <location>
        <begin position="206"/>
        <end position="230"/>
    </location>
</feature>
<protein>
    <submittedName>
        <fullName evidence="7">ABC transporter permease</fullName>
    </submittedName>
</protein>
<dbReference type="Pfam" id="PF02653">
    <property type="entry name" value="BPD_transp_2"/>
    <property type="match status" value="1"/>
</dbReference>
<dbReference type="Proteomes" id="UP000597338">
    <property type="component" value="Unassembled WGS sequence"/>
</dbReference>
<dbReference type="EMBL" id="BMIK01000027">
    <property type="protein sequence ID" value="GGC47464.1"/>
    <property type="molecule type" value="Genomic_DNA"/>
</dbReference>
<feature type="transmembrane region" description="Helical" evidence="6">
    <location>
        <begin position="181"/>
        <end position="200"/>
    </location>
</feature>
<evidence type="ECO:0000256" key="1">
    <source>
        <dbReference type="ARBA" id="ARBA00004651"/>
    </source>
</evidence>
<evidence type="ECO:0000313" key="8">
    <source>
        <dbReference type="Proteomes" id="UP000597338"/>
    </source>
</evidence>
<evidence type="ECO:0000256" key="6">
    <source>
        <dbReference type="SAM" id="Phobius"/>
    </source>
</evidence>
<keyword evidence="3 6" id="KW-0812">Transmembrane</keyword>
<feature type="transmembrane region" description="Helical" evidence="6">
    <location>
        <begin position="265"/>
        <end position="283"/>
    </location>
</feature>